<dbReference type="Proteomes" id="UP000254603">
    <property type="component" value="Unassembled WGS sequence"/>
</dbReference>
<dbReference type="AlphaFoldDB" id="A0A378XBB0"/>
<name>A0A378XBB0_9BURK</name>
<sequence length="36" mass="4174">MMFFMSGLKAISDYVVKFRLTSDLLINTIYIKTSLL</sequence>
<protein>
    <submittedName>
        <fullName evidence="1">Uncharacterized protein</fullName>
    </submittedName>
</protein>
<gene>
    <name evidence="1" type="ORF">NCTC11997_00365</name>
</gene>
<reference evidence="1 2" key="1">
    <citation type="submission" date="2018-06" db="EMBL/GenBank/DDBJ databases">
        <authorList>
            <consortium name="Pathogen Informatics"/>
            <person name="Doyle S."/>
        </authorList>
    </citation>
    <scope>NUCLEOTIDE SEQUENCE [LARGE SCALE GENOMIC DNA]</scope>
    <source>
        <strain evidence="1 2">NCTC11997</strain>
    </source>
</reference>
<accession>A0A378XBB0</accession>
<dbReference type="EMBL" id="UGSB01000001">
    <property type="protein sequence ID" value="SUA50767.1"/>
    <property type="molecule type" value="Genomic_DNA"/>
</dbReference>
<proteinExistence type="predicted"/>
<evidence type="ECO:0000313" key="1">
    <source>
        <dbReference type="EMBL" id="SUA50767.1"/>
    </source>
</evidence>
<organism evidence="1 2">
    <name type="scientific">Oligella ureolytica</name>
    <dbReference type="NCBI Taxonomy" id="90244"/>
    <lineage>
        <taxon>Bacteria</taxon>
        <taxon>Pseudomonadati</taxon>
        <taxon>Pseudomonadota</taxon>
        <taxon>Betaproteobacteria</taxon>
        <taxon>Burkholderiales</taxon>
        <taxon>Alcaligenaceae</taxon>
        <taxon>Oligella</taxon>
    </lineage>
</organism>
<evidence type="ECO:0000313" key="2">
    <source>
        <dbReference type="Proteomes" id="UP000254603"/>
    </source>
</evidence>